<protein>
    <recommendedName>
        <fullName evidence="3">DUF2528 family protein</fullName>
    </recommendedName>
</protein>
<dbReference type="RefSeq" id="WP_220783449.1">
    <property type="nucleotide sequence ID" value="NZ_BPEY01000176.1"/>
</dbReference>
<proteinExistence type="predicted"/>
<dbReference type="Proteomes" id="UP000887104">
    <property type="component" value="Unassembled WGS sequence"/>
</dbReference>
<accession>A0ABQ4PRM3</accession>
<keyword evidence="2" id="KW-1185">Reference proteome</keyword>
<sequence>MKNYFEIEGLKNIYLEDSYVIDIKETESGIIFDMEFVLKPAHSCYSEPLSNEQYCYKDGTIEFIGCSSINWISRSKQVFTDRNKNVDHGNIDSFFRKGAVNHLEGDWGIVEFTNSERDLVITLIGNL</sequence>
<comment type="caution">
    <text evidence="1">The sequence shown here is derived from an EMBL/GenBank/DDBJ whole genome shotgun (WGS) entry which is preliminary data.</text>
</comment>
<organism evidence="1 2">
    <name type="scientific">Shewanella sairae</name>
    <dbReference type="NCBI Taxonomy" id="190310"/>
    <lineage>
        <taxon>Bacteria</taxon>
        <taxon>Pseudomonadati</taxon>
        <taxon>Pseudomonadota</taxon>
        <taxon>Gammaproteobacteria</taxon>
        <taxon>Alteromonadales</taxon>
        <taxon>Shewanellaceae</taxon>
        <taxon>Shewanella</taxon>
    </lineage>
</organism>
<reference evidence="1" key="1">
    <citation type="submission" date="2021-05" db="EMBL/GenBank/DDBJ databases">
        <title>Molecular characterization for Shewanella algae harboring chromosomal blaOXA-55-like strains isolated from clinical and environment sample.</title>
        <authorList>
            <person name="Ohama Y."/>
            <person name="Aoki K."/>
            <person name="Harada S."/>
            <person name="Moriya K."/>
            <person name="Ishii Y."/>
            <person name="Tateda K."/>
        </authorList>
    </citation>
    <scope>NUCLEOTIDE SEQUENCE</scope>
    <source>
        <strain evidence="1">JCM 11563</strain>
    </source>
</reference>
<evidence type="ECO:0008006" key="3">
    <source>
        <dbReference type="Google" id="ProtNLM"/>
    </source>
</evidence>
<name>A0ABQ4PRM3_9GAMM</name>
<dbReference type="EMBL" id="BPEY01000176">
    <property type="protein sequence ID" value="GIU52347.1"/>
    <property type="molecule type" value="Genomic_DNA"/>
</dbReference>
<evidence type="ECO:0000313" key="1">
    <source>
        <dbReference type="EMBL" id="GIU52347.1"/>
    </source>
</evidence>
<evidence type="ECO:0000313" key="2">
    <source>
        <dbReference type="Proteomes" id="UP000887104"/>
    </source>
</evidence>
<gene>
    <name evidence="1" type="ORF">TUM4438_44850</name>
</gene>